<feature type="compositionally biased region" description="Basic and acidic residues" evidence="1">
    <location>
        <begin position="134"/>
        <end position="144"/>
    </location>
</feature>
<feature type="transmembrane region" description="Helical" evidence="2">
    <location>
        <begin position="347"/>
        <end position="367"/>
    </location>
</feature>
<evidence type="ECO:0000313" key="3">
    <source>
        <dbReference type="EMBL" id="KAG2434204.1"/>
    </source>
</evidence>
<keyword evidence="2" id="KW-0472">Membrane</keyword>
<proteinExistence type="predicted"/>
<accession>A0A835W242</accession>
<dbReference type="AlphaFoldDB" id="A0A835W242"/>
<dbReference type="PANTHER" id="PTHR36970">
    <property type="entry name" value="UNNAMED PRODUCT"/>
    <property type="match status" value="1"/>
</dbReference>
<keyword evidence="2" id="KW-0812">Transmembrane</keyword>
<dbReference type="PANTHER" id="PTHR36970:SF1">
    <property type="entry name" value="BESTROPHIN HOMOLOG"/>
    <property type="match status" value="1"/>
</dbReference>
<evidence type="ECO:0000313" key="4">
    <source>
        <dbReference type="Proteomes" id="UP000650467"/>
    </source>
</evidence>
<feature type="compositionally biased region" description="Acidic residues" evidence="1">
    <location>
        <begin position="190"/>
        <end position="201"/>
    </location>
</feature>
<comment type="caution">
    <text evidence="3">The sequence shown here is derived from an EMBL/GenBank/DDBJ whole genome shotgun (WGS) entry which is preliminary data.</text>
</comment>
<keyword evidence="2" id="KW-1133">Transmembrane helix</keyword>
<dbReference type="OrthoDB" id="536576at2759"/>
<organism evidence="3 4">
    <name type="scientific">Chlamydomonas incerta</name>
    <dbReference type="NCBI Taxonomy" id="51695"/>
    <lineage>
        <taxon>Eukaryota</taxon>
        <taxon>Viridiplantae</taxon>
        <taxon>Chlorophyta</taxon>
        <taxon>core chlorophytes</taxon>
        <taxon>Chlorophyceae</taxon>
        <taxon>CS clade</taxon>
        <taxon>Chlamydomonadales</taxon>
        <taxon>Chlamydomonadaceae</taxon>
        <taxon>Chlamydomonas</taxon>
    </lineage>
</organism>
<feature type="transmembrane region" description="Helical" evidence="2">
    <location>
        <begin position="306"/>
        <end position="327"/>
    </location>
</feature>
<evidence type="ECO:0000256" key="1">
    <source>
        <dbReference type="SAM" id="MobiDB-lite"/>
    </source>
</evidence>
<gene>
    <name evidence="3" type="ORF">HXX76_007930</name>
</gene>
<reference evidence="3" key="1">
    <citation type="journal article" date="2020" name="bioRxiv">
        <title>Comparative genomics of Chlamydomonas.</title>
        <authorList>
            <person name="Craig R.J."/>
            <person name="Hasan A.R."/>
            <person name="Ness R.W."/>
            <person name="Keightley P.D."/>
        </authorList>
    </citation>
    <scope>NUCLEOTIDE SEQUENCE</scope>
    <source>
        <strain evidence="3">SAG 7.73</strain>
    </source>
</reference>
<dbReference type="Proteomes" id="UP000650467">
    <property type="component" value="Unassembled WGS sequence"/>
</dbReference>
<feature type="region of interest" description="Disordered" evidence="1">
    <location>
        <begin position="126"/>
        <end position="153"/>
    </location>
</feature>
<evidence type="ECO:0000256" key="2">
    <source>
        <dbReference type="SAM" id="Phobius"/>
    </source>
</evidence>
<dbReference type="EMBL" id="JAEHOC010000017">
    <property type="protein sequence ID" value="KAG2434204.1"/>
    <property type="molecule type" value="Genomic_DNA"/>
</dbReference>
<keyword evidence="4" id="KW-1185">Reference proteome</keyword>
<feature type="compositionally biased region" description="Gly residues" evidence="1">
    <location>
        <begin position="209"/>
        <end position="227"/>
    </location>
</feature>
<name>A0A835W242_CHLIN</name>
<feature type="region of interest" description="Disordered" evidence="1">
    <location>
        <begin position="182"/>
        <end position="233"/>
    </location>
</feature>
<protein>
    <submittedName>
        <fullName evidence="3">Uncharacterized protein</fullName>
    </submittedName>
</protein>
<sequence>MVYLCESQTLDLQFKIEFSILSVGTVFPLVFSIQQAFSRREEALRDLSMLKSQLMALYFANRDWDFHDGAAVRSNLGNDEAPHAVRSAALIVQLLATMKKWLSGRTAFESESEWRLLYSGTIAAASGVGSRSSGDGKEDKEGKEVGASSSGAVAPSAKSLANRNFQAAWVVRQLSGAFFRGKEGRRDVDDSSDDDSDDDADRDAVARGGKAGEGSGAGGAADDLGGGGEEHQTADDIAEADPHWQLYYEMYDIISQIQLNNEAMTVPAGCSKGGEGGMSRMAGYVEKTVEMVERLRHLREYRTPFMLRYVSFTLVCASIFLAAPYFAWLCEGTRWDGDTSGSCPAGYFTAVLYVLVVSTLFHVQVALENPFDGVGLDDVFFNMDREFAVTVRRFQRARAANRAALAAGKDGDGGSGRGAAADQRAPADAVAKVAAAAPASVAVATAATAAPVKAVATLPVGGRGGGGGQVVGGSTALVLPPAAVERANTLTPATVVEEWDGRL</sequence>